<comment type="similarity">
    <text evidence="2">Belongs to the neuritin family.</text>
</comment>
<dbReference type="GO" id="GO:0098552">
    <property type="term" value="C:side of membrane"/>
    <property type="evidence" value="ECO:0007669"/>
    <property type="project" value="UniProtKB-KW"/>
</dbReference>
<dbReference type="PANTHER" id="PTHR15902:SF2">
    <property type="entry name" value="NEURITIN-LIKE PROTEIN"/>
    <property type="match status" value="1"/>
</dbReference>
<dbReference type="InterPro" id="IPR026144">
    <property type="entry name" value="Neuritin_fam"/>
</dbReference>
<protein>
    <submittedName>
        <fullName evidence="12">Neuritin-like protein</fullName>
    </submittedName>
</protein>
<dbReference type="GeneID" id="110210390"/>
<feature type="signal peptide" evidence="10">
    <location>
        <begin position="1"/>
        <end position="35"/>
    </location>
</feature>
<feature type="compositionally biased region" description="Polar residues" evidence="9">
    <location>
        <begin position="141"/>
        <end position="150"/>
    </location>
</feature>
<keyword evidence="3" id="KW-1003">Cell membrane</keyword>
<evidence type="ECO:0000256" key="6">
    <source>
        <dbReference type="ARBA" id="ARBA00023136"/>
    </source>
</evidence>
<evidence type="ECO:0000256" key="1">
    <source>
        <dbReference type="ARBA" id="ARBA00004609"/>
    </source>
</evidence>
<keyword evidence="7" id="KW-0325">Glycoprotein</keyword>
<keyword evidence="8" id="KW-0449">Lipoprotein</keyword>
<evidence type="ECO:0000313" key="12">
    <source>
        <dbReference type="RefSeq" id="XP_020844966.1"/>
    </source>
</evidence>
<accession>A0A6P5KKK3</accession>
<keyword evidence="5 10" id="KW-0732">Signal</keyword>
<dbReference type="CTD" id="123904"/>
<evidence type="ECO:0000256" key="3">
    <source>
        <dbReference type="ARBA" id="ARBA00022475"/>
    </source>
</evidence>
<dbReference type="GO" id="GO:1990138">
    <property type="term" value="P:neuron projection extension"/>
    <property type="evidence" value="ECO:0007669"/>
    <property type="project" value="TreeGrafter"/>
</dbReference>
<evidence type="ECO:0000256" key="2">
    <source>
        <dbReference type="ARBA" id="ARBA00008377"/>
    </source>
</evidence>
<dbReference type="KEGG" id="pcw:110210390"/>
<evidence type="ECO:0000256" key="9">
    <source>
        <dbReference type="SAM" id="MobiDB-lite"/>
    </source>
</evidence>
<dbReference type="InParanoid" id="A0A6P5KKK3"/>
<keyword evidence="6" id="KW-0472">Membrane</keyword>
<dbReference type="FunCoup" id="A0A6P5KKK3">
    <property type="interactions" value="140"/>
</dbReference>
<dbReference type="Proteomes" id="UP000515140">
    <property type="component" value="Unplaced"/>
</dbReference>
<dbReference type="AlphaFoldDB" id="A0A6P5KKK3"/>
<feature type="region of interest" description="Disordered" evidence="9">
    <location>
        <begin position="132"/>
        <end position="155"/>
    </location>
</feature>
<evidence type="ECO:0000256" key="8">
    <source>
        <dbReference type="ARBA" id="ARBA00023288"/>
    </source>
</evidence>
<evidence type="ECO:0000256" key="7">
    <source>
        <dbReference type="ARBA" id="ARBA00023180"/>
    </source>
</evidence>
<sequence>MRSCCRRRRRCCWRPLTFPGFLLLQLILAPGPGTAATPNRCDTIYKGFADCLISLGNSMDQSGQTDKGADLTPPELESICRSWENFQTCASGVLANCPQEATAIWASLTEESRKVQYPGNLHDLCSSQPFPPSSVRGVASEETNQETLQGASSPASLAPAPAPALLAAALALACILGPLA</sequence>
<name>A0A6P5KKK3_PHACI</name>
<proteinExistence type="inferred from homology"/>
<dbReference type="OMA" id="HACASQV"/>
<keyword evidence="11" id="KW-1185">Reference proteome</keyword>
<reference evidence="12" key="1">
    <citation type="submission" date="2025-08" db="UniProtKB">
        <authorList>
            <consortium name="RefSeq"/>
        </authorList>
    </citation>
    <scope>IDENTIFICATION</scope>
    <source>
        <tissue evidence="12">Spleen</tissue>
    </source>
</reference>
<evidence type="ECO:0000256" key="4">
    <source>
        <dbReference type="ARBA" id="ARBA00022622"/>
    </source>
</evidence>
<dbReference type="PANTHER" id="PTHR15902">
    <property type="entry name" value="NEURITIN-RELATED"/>
    <property type="match status" value="1"/>
</dbReference>
<comment type="subcellular location">
    <subcellularLocation>
        <location evidence="1">Cell membrane</location>
        <topology evidence="1">Lipid-anchor</topology>
        <topology evidence="1">GPI-anchor</topology>
    </subcellularLocation>
</comment>
<dbReference type="Pfam" id="PF15056">
    <property type="entry name" value="NRN1"/>
    <property type="match status" value="1"/>
</dbReference>
<evidence type="ECO:0000256" key="10">
    <source>
        <dbReference type="SAM" id="SignalP"/>
    </source>
</evidence>
<feature type="chain" id="PRO_5028302907" evidence="10">
    <location>
        <begin position="36"/>
        <end position="180"/>
    </location>
</feature>
<keyword evidence="4" id="KW-0336">GPI-anchor</keyword>
<evidence type="ECO:0000313" key="11">
    <source>
        <dbReference type="Proteomes" id="UP000515140"/>
    </source>
</evidence>
<dbReference type="GO" id="GO:0005886">
    <property type="term" value="C:plasma membrane"/>
    <property type="evidence" value="ECO:0007669"/>
    <property type="project" value="UniProtKB-SubCell"/>
</dbReference>
<gene>
    <name evidence="12" type="primary">NRN1L</name>
</gene>
<dbReference type="RefSeq" id="XP_020844966.1">
    <property type="nucleotide sequence ID" value="XM_020989307.1"/>
</dbReference>
<evidence type="ECO:0000256" key="5">
    <source>
        <dbReference type="ARBA" id="ARBA00022729"/>
    </source>
</evidence>
<organism evidence="11 12">
    <name type="scientific">Phascolarctos cinereus</name>
    <name type="common">Koala</name>
    <dbReference type="NCBI Taxonomy" id="38626"/>
    <lineage>
        <taxon>Eukaryota</taxon>
        <taxon>Metazoa</taxon>
        <taxon>Chordata</taxon>
        <taxon>Craniata</taxon>
        <taxon>Vertebrata</taxon>
        <taxon>Euteleostomi</taxon>
        <taxon>Mammalia</taxon>
        <taxon>Metatheria</taxon>
        <taxon>Diprotodontia</taxon>
        <taxon>Phascolarctidae</taxon>
        <taxon>Phascolarctos</taxon>
    </lineage>
</organism>